<dbReference type="EMBL" id="JARXVE010000001">
    <property type="protein sequence ID" value="MDH6194147.1"/>
    <property type="molecule type" value="Genomic_DNA"/>
</dbReference>
<evidence type="ECO:0000313" key="2">
    <source>
        <dbReference type="Proteomes" id="UP001160130"/>
    </source>
</evidence>
<keyword evidence="2" id="KW-1185">Reference proteome</keyword>
<protein>
    <submittedName>
        <fullName evidence="1">Uncharacterized protein</fullName>
    </submittedName>
</protein>
<accession>A0ABT6KVY8</accession>
<organism evidence="1 2">
    <name type="scientific">Mycolicibacterium frederiksbergense</name>
    <dbReference type="NCBI Taxonomy" id="117567"/>
    <lineage>
        <taxon>Bacteria</taxon>
        <taxon>Bacillati</taxon>
        <taxon>Actinomycetota</taxon>
        <taxon>Actinomycetes</taxon>
        <taxon>Mycobacteriales</taxon>
        <taxon>Mycobacteriaceae</taxon>
        <taxon>Mycolicibacterium</taxon>
    </lineage>
</organism>
<reference evidence="1 2" key="1">
    <citation type="submission" date="2023-04" db="EMBL/GenBank/DDBJ databases">
        <title>Forest soil microbial communities from Buena Vista Peninsula, Colon Province, Panama.</title>
        <authorList>
            <person name="Bouskill N."/>
        </authorList>
    </citation>
    <scope>NUCLEOTIDE SEQUENCE [LARGE SCALE GENOMIC DNA]</scope>
    <source>
        <strain evidence="1 2">AC80</strain>
    </source>
</reference>
<sequence length="93" mass="10859">MHHLGMQFDITHTFREHWFSLGIERTTGRHFLSFPVSVRVADYMEYYSITEANYHSYLADPTTAIAFADECRDRLHDDLLFIPPPPTNRGSAR</sequence>
<name>A0ABT6KVY8_9MYCO</name>
<gene>
    <name evidence="1" type="ORF">M2272_000768</name>
</gene>
<comment type="caution">
    <text evidence="1">The sequence shown here is derived from an EMBL/GenBank/DDBJ whole genome shotgun (WGS) entry which is preliminary data.</text>
</comment>
<dbReference type="Proteomes" id="UP001160130">
    <property type="component" value="Unassembled WGS sequence"/>
</dbReference>
<proteinExistence type="predicted"/>
<evidence type="ECO:0000313" key="1">
    <source>
        <dbReference type="EMBL" id="MDH6194147.1"/>
    </source>
</evidence>